<keyword evidence="4" id="KW-1185">Reference proteome</keyword>
<accession>L1I3Z5</accession>
<reference evidence="2 4" key="1">
    <citation type="journal article" date="2012" name="Nature">
        <title>Algal genomes reveal evolutionary mosaicism and the fate of nucleomorphs.</title>
        <authorList>
            <consortium name="DOE Joint Genome Institute"/>
            <person name="Curtis B.A."/>
            <person name="Tanifuji G."/>
            <person name="Burki F."/>
            <person name="Gruber A."/>
            <person name="Irimia M."/>
            <person name="Maruyama S."/>
            <person name="Arias M.C."/>
            <person name="Ball S.G."/>
            <person name="Gile G.H."/>
            <person name="Hirakawa Y."/>
            <person name="Hopkins J.F."/>
            <person name="Kuo A."/>
            <person name="Rensing S.A."/>
            <person name="Schmutz J."/>
            <person name="Symeonidi A."/>
            <person name="Elias M."/>
            <person name="Eveleigh R.J."/>
            <person name="Herman E.K."/>
            <person name="Klute M.J."/>
            <person name="Nakayama T."/>
            <person name="Obornik M."/>
            <person name="Reyes-Prieto A."/>
            <person name="Armbrust E.V."/>
            <person name="Aves S.J."/>
            <person name="Beiko R.G."/>
            <person name="Coutinho P."/>
            <person name="Dacks J.B."/>
            <person name="Durnford D.G."/>
            <person name="Fast N.M."/>
            <person name="Green B.R."/>
            <person name="Grisdale C.J."/>
            <person name="Hempel F."/>
            <person name="Henrissat B."/>
            <person name="Hoppner M.P."/>
            <person name="Ishida K."/>
            <person name="Kim E."/>
            <person name="Koreny L."/>
            <person name="Kroth P.G."/>
            <person name="Liu Y."/>
            <person name="Malik S.B."/>
            <person name="Maier U.G."/>
            <person name="McRose D."/>
            <person name="Mock T."/>
            <person name="Neilson J.A."/>
            <person name="Onodera N.T."/>
            <person name="Poole A.M."/>
            <person name="Pritham E.J."/>
            <person name="Richards T.A."/>
            <person name="Rocap G."/>
            <person name="Roy S.W."/>
            <person name="Sarai C."/>
            <person name="Schaack S."/>
            <person name="Shirato S."/>
            <person name="Slamovits C.H."/>
            <person name="Spencer D.F."/>
            <person name="Suzuki S."/>
            <person name="Worden A.Z."/>
            <person name="Zauner S."/>
            <person name="Barry K."/>
            <person name="Bell C."/>
            <person name="Bharti A.K."/>
            <person name="Crow J.A."/>
            <person name="Grimwood J."/>
            <person name="Kramer R."/>
            <person name="Lindquist E."/>
            <person name="Lucas S."/>
            <person name="Salamov A."/>
            <person name="McFadden G.I."/>
            <person name="Lane C.E."/>
            <person name="Keeling P.J."/>
            <person name="Gray M.W."/>
            <person name="Grigoriev I.V."/>
            <person name="Archibald J.M."/>
        </authorList>
    </citation>
    <scope>NUCLEOTIDE SEQUENCE</scope>
    <source>
        <strain evidence="2 4">CCMP2712</strain>
    </source>
</reference>
<evidence type="ECO:0000313" key="2">
    <source>
        <dbReference type="EMBL" id="EKX30978.1"/>
    </source>
</evidence>
<feature type="compositionally biased region" description="Polar residues" evidence="1">
    <location>
        <begin position="215"/>
        <end position="233"/>
    </location>
</feature>
<feature type="region of interest" description="Disordered" evidence="1">
    <location>
        <begin position="215"/>
        <end position="239"/>
    </location>
</feature>
<dbReference type="GeneID" id="17287699"/>
<evidence type="ECO:0000256" key="1">
    <source>
        <dbReference type="SAM" id="MobiDB-lite"/>
    </source>
</evidence>
<reference evidence="3" key="3">
    <citation type="submission" date="2016-03" db="UniProtKB">
        <authorList>
            <consortium name="EnsemblProtists"/>
        </authorList>
    </citation>
    <scope>IDENTIFICATION</scope>
</reference>
<feature type="region of interest" description="Disordered" evidence="1">
    <location>
        <begin position="1"/>
        <end position="62"/>
    </location>
</feature>
<dbReference type="KEGG" id="gtt:GUITHDRAFT_149581"/>
<dbReference type="EMBL" id="JH993418">
    <property type="protein sequence ID" value="EKX30978.1"/>
    <property type="molecule type" value="Genomic_DNA"/>
</dbReference>
<dbReference type="AlphaFoldDB" id="L1I3Z5"/>
<dbReference type="PaxDb" id="55529-EKX30978"/>
<sequence>MTGAKDDPSLLQAVSSYPRWNDVADQTDSSGSSSPTFCASDASVATTPRQYEATSSISTSPSYNARVASPLAERECETRTPAGQVWPSPTKREVAKNSEVPVRIATTVQENGKPLKLELSLTPEMLKRMTEGSGNICFVVKGVNGKAQLSIDERDSVHDCAEDEQADDCMDEMPGIDEEDFTSENSKDFAIEQAASDEDLIAMLAGCAKAGSEQSESFAQVVQEQSHEGSASGSHGDATEAGDAELMAALANSAVWSLPFEQEDAQVTYNSSHVYMEDEMMELNGFCGMHGIGIDDYLSVHA</sequence>
<proteinExistence type="predicted"/>
<evidence type="ECO:0000313" key="4">
    <source>
        <dbReference type="Proteomes" id="UP000011087"/>
    </source>
</evidence>
<reference evidence="4" key="2">
    <citation type="submission" date="2012-11" db="EMBL/GenBank/DDBJ databases">
        <authorList>
            <person name="Kuo A."/>
            <person name="Curtis B.A."/>
            <person name="Tanifuji G."/>
            <person name="Burki F."/>
            <person name="Gruber A."/>
            <person name="Irimia M."/>
            <person name="Maruyama S."/>
            <person name="Arias M.C."/>
            <person name="Ball S.G."/>
            <person name="Gile G.H."/>
            <person name="Hirakawa Y."/>
            <person name="Hopkins J.F."/>
            <person name="Rensing S.A."/>
            <person name="Schmutz J."/>
            <person name="Symeonidi A."/>
            <person name="Elias M."/>
            <person name="Eveleigh R.J."/>
            <person name="Herman E.K."/>
            <person name="Klute M.J."/>
            <person name="Nakayama T."/>
            <person name="Obornik M."/>
            <person name="Reyes-Prieto A."/>
            <person name="Armbrust E.V."/>
            <person name="Aves S.J."/>
            <person name="Beiko R.G."/>
            <person name="Coutinho P."/>
            <person name="Dacks J.B."/>
            <person name="Durnford D.G."/>
            <person name="Fast N.M."/>
            <person name="Green B.R."/>
            <person name="Grisdale C."/>
            <person name="Hempe F."/>
            <person name="Henrissat B."/>
            <person name="Hoppner M.P."/>
            <person name="Ishida K.-I."/>
            <person name="Kim E."/>
            <person name="Koreny L."/>
            <person name="Kroth P.G."/>
            <person name="Liu Y."/>
            <person name="Malik S.-B."/>
            <person name="Maier U.G."/>
            <person name="McRose D."/>
            <person name="Mock T."/>
            <person name="Neilson J.A."/>
            <person name="Onodera N.T."/>
            <person name="Poole A.M."/>
            <person name="Pritham E.J."/>
            <person name="Richards T.A."/>
            <person name="Rocap G."/>
            <person name="Roy S.W."/>
            <person name="Sarai C."/>
            <person name="Schaack S."/>
            <person name="Shirato S."/>
            <person name="Slamovits C.H."/>
            <person name="Spencer D.F."/>
            <person name="Suzuki S."/>
            <person name="Worden A.Z."/>
            <person name="Zauner S."/>
            <person name="Barry K."/>
            <person name="Bell C."/>
            <person name="Bharti A.K."/>
            <person name="Crow J.A."/>
            <person name="Grimwood J."/>
            <person name="Kramer R."/>
            <person name="Lindquist E."/>
            <person name="Lucas S."/>
            <person name="Salamov A."/>
            <person name="McFadden G.I."/>
            <person name="Lane C.E."/>
            <person name="Keeling P.J."/>
            <person name="Gray M.W."/>
            <person name="Grigoriev I.V."/>
            <person name="Archibald J.M."/>
        </authorList>
    </citation>
    <scope>NUCLEOTIDE SEQUENCE</scope>
    <source>
        <strain evidence="4">CCMP2712</strain>
    </source>
</reference>
<evidence type="ECO:0000313" key="3">
    <source>
        <dbReference type="EnsemblProtists" id="EKX30978"/>
    </source>
</evidence>
<dbReference type="HOGENOM" id="CLU_922705_0_0_1"/>
<dbReference type="RefSeq" id="XP_005817958.1">
    <property type="nucleotide sequence ID" value="XM_005817901.1"/>
</dbReference>
<name>L1I3Z5_GUITC</name>
<organism evidence="2">
    <name type="scientific">Guillardia theta (strain CCMP2712)</name>
    <name type="common">Cryptophyte</name>
    <dbReference type="NCBI Taxonomy" id="905079"/>
    <lineage>
        <taxon>Eukaryota</taxon>
        <taxon>Cryptophyceae</taxon>
        <taxon>Pyrenomonadales</taxon>
        <taxon>Geminigeraceae</taxon>
        <taxon>Guillardia</taxon>
    </lineage>
</organism>
<feature type="compositionally biased region" description="Polar residues" evidence="1">
    <location>
        <begin position="24"/>
        <end position="62"/>
    </location>
</feature>
<dbReference type="Proteomes" id="UP000011087">
    <property type="component" value="Unassembled WGS sequence"/>
</dbReference>
<gene>
    <name evidence="2" type="ORF">GUITHDRAFT_149581</name>
</gene>
<protein>
    <submittedName>
        <fullName evidence="2 3">Uncharacterized protein</fullName>
    </submittedName>
</protein>
<dbReference type="EnsemblProtists" id="EKX30978">
    <property type="protein sequence ID" value="EKX30978"/>
    <property type="gene ID" value="GUITHDRAFT_149581"/>
</dbReference>